<dbReference type="GO" id="GO:0005243">
    <property type="term" value="F:gap junction channel activity"/>
    <property type="evidence" value="ECO:0007669"/>
    <property type="project" value="TreeGrafter"/>
</dbReference>
<dbReference type="PANTHER" id="PTHR11893:SF40">
    <property type="entry name" value="INNEXIN SHAKING-B"/>
    <property type="match status" value="1"/>
</dbReference>
<dbReference type="PROSITE" id="PS51013">
    <property type="entry name" value="PANNEXIN"/>
    <property type="match status" value="1"/>
</dbReference>
<comment type="function">
    <text evidence="12">Structural component of the gap junctions.</text>
</comment>
<keyword evidence="14" id="KW-1185">Reference proteome</keyword>
<evidence type="ECO:0000256" key="9">
    <source>
        <dbReference type="ARBA" id="ARBA00023065"/>
    </source>
</evidence>
<keyword evidence="8 12" id="KW-1133">Transmembrane helix</keyword>
<evidence type="ECO:0000313" key="13">
    <source>
        <dbReference type="EMBL" id="GIY37039.1"/>
    </source>
</evidence>
<sequence>MFSIVQSVGTFVKISDIKIEYDTFRLHYTFTVGLLLAFFVIITTRQFVGEPIICDYADEAISMEVISTYCWIHPTYVIPTAFYKEVGKEVPHPGVDGTQDPKEFWFLKYYQWVYFMLFFQAVLFYIPRWLWRMWEGGKMKTLTKDLDNVLIPPDELKEKSKALTAYLVKTWTAHNAYAAKYFLCEFLALFNVIGQMFLLNKFFDGRFLKFGYDVIKFFYSAEYSASTSSVVYMKGDPMIMLFPRVTKCVFRKYGKSSLIEVHDILCVMALNIINEKIYIFLWFWFIILIVLTSLSCLVDLVLVFSPTLRVYTLKTHFYLMDKRDLQILIRKGSFGDWFIIDLLGQNLDVMLFKDVMTDIVLELTDNYKIL</sequence>
<comment type="subcellular location">
    <subcellularLocation>
        <location evidence="1">Cell junction</location>
        <location evidence="1">Gap junction</location>
    </subcellularLocation>
    <subcellularLocation>
        <location evidence="2 12">Cell membrane</location>
        <topology evidence="2 12">Multi-pass membrane protein</topology>
    </subcellularLocation>
</comment>
<dbReference type="Proteomes" id="UP001054837">
    <property type="component" value="Unassembled WGS sequence"/>
</dbReference>
<evidence type="ECO:0000256" key="10">
    <source>
        <dbReference type="ARBA" id="ARBA00023136"/>
    </source>
</evidence>
<evidence type="ECO:0000313" key="14">
    <source>
        <dbReference type="Proteomes" id="UP001054837"/>
    </source>
</evidence>
<dbReference type="Pfam" id="PF00876">
    <property type="entry name" value="Innexin"/>
    <property type="match status" value="1"/>
</dbReference>
<reference evidence="13 14" key="1">
    <citation type="submission" date="2021-06" db="EMBL/GenBank/DDBJ databases">
        <title>Caerostris darwini draft genome.</title>
        <authorList>
            <person name="Kono N."/>
            <person name="Arakawa K."/>
        </authorList>
    </citation>
    <scope>NUCLEOTIDE SEQUENCE [LARGE SCALE GENOMIC DNA]</scope>
</reference>
<name>A0AAV4SSR7_9ARAC</name>
<keyword evidence="7" id="KW-0965">Cell junction</keyword>
<keyword evidence="11 12" id="KW-0407">Ion channel</keyword>
<feature type="transmembrane region" description="Helical" evidence="12">
    <location>
        <begin position="178"/>
        <end position="199"/>
    </location>
</feature>
<evidence type="ECO:0000256" key="1">
    <source>
        <dbReference type="ARBA" id="ARBA00004610"/>
    </source>
</evidence>
<evidence type="ECO:0000256" key="7">
    <source>
        <dbReference type="ARBA" id="ARBA00022949"/>
    </source>
</evidence>
<evidence type="ECO:0000256" key="4">
    <source>
        <dbReference type="ARBA" id="ARBA00022475"/>
    </source>
</evidence>
<evidence type="ECO:0000256" key="3">
    <source>
        <dbReference type="ARBA" id="ARBA00022448"/>
    </source>
</evidence>
<dbReference type="GO" id="GO:0005886">
    <property type="term" value="C:plasma membrane"/>
    <property type="evidence" value="ECO:0007669"/>
    <property type="project" value="UniProtKB-SubCell"/>
</dbReference>
<evidence type="ECO:0000256" key="5">
    <source>
        <dbReference type="ARBA" id="ARBA00022692"/>
    </source>
</evidence>
<evidence type="ECO:0000256" key="11">
    <source>
        <dbReference type="ARBA" id="ARBA00023303"/>
    </source>
</evidence>
<feature type="transmembrane region" description="Helical" evidence="12">
    <location>
        <begin position="279"/>
        <end position="304"/>
    </location>
</feature>
<organism evidence="13 14">
    <name type="scientific">Caerostris darwini</name>
    <dbReference type="NCBI Taxonomy" id="1538125"/>
    <lineage>
        <taxon>Eukaryota</taxon>
        <taxon>Metazoa</taxon>
        <taxon>Ecdysozoa</taxon>
        <taxon>Arthropoda</taxon>
        <taxon>Chelicerata</taxon>
        <taxon>Arachnida</taxon>
        <taxon>Araneae</taxon>
        <taxon>Araneomorphae</taxon>
        <taxon>Entelegynae</taxon>
        <taxon>Araneoidea</taxon>
        <taxon>Araneidae</taxon>
        <taxon>Caerostris</taxon>
    </lineage>
</organism>
<keyword evidence="5 12" id="KW-0812">Transmembrane</keyword>
<dbReference type="AlphaFoldDB" id="A0AAV4SSR7"/>
<feature type="transmembrane region" description="Helical" evidence="12">
    <location>
        <begin position="112"/>
        <end position="131"/>
    </location>
</feature>
<accession>A0AAV4SSR7</accession>
<dbReference type="EMBL" id="BPLQ01008396">
    <property type="protein sequence ID" value="GIY37039.1"/>
    <property type="molecule type" value="Genomic_DNA"/>
</dbReference>
<dbReference type="PANTHER" id="PTHR11893">
    <property type="entry name" value="INNEXIN"/>
    <property type="match status" value="1"/>
</dbReference>
<proteinExistence type="inferred from homology"/>
<gene>
    <name evidence="13" type="primary">shakB</name>
    <name evidence="12" type="synonym">inx</name>
    <name evidence="13" type="ORF">CDAR_306461</name>
</gene>
<evidence type="ECO:0000256" key="6">
    <source>
        <dbReference type="ARBA" id="ARBA00022868"/>
    </source>
</evidence>
<evidence type="ECO:0000256" key="12">
    <source>
        <dbReference type="RuleBase" id="RU010713"/>
    </source>
</evidence>
<evidence type="ECO:0000256" key="2">
    <source>
        <dbReference type="ARBA" id="ARBA00004651"/>
    </source>
</evidence>
<dbReference type="GO" id="GO:0005921">
    <property type="term" value="C:gap junction"/>
    <property type="evidence" value="ECO:0007669"/>
    <property type="project" value="UniProtKB-SubCell"/>
</dbReference>
<keyword evidence="6" id="KW-0303">Gap junction</keyword>
<comment type="similarity">
    <text evidence="12">Belongs to the pannexin family.</text>
</comment>
<evidence type="ECO:0000256" key="8">
    <source>
        <dbReference type="ARBA" id="ARBA00022989"/>
    </source>
</evidence>
<feature type="transmembrane region" description="Helical" evidence="12">
    <location>
        <begin position="26"/>
        <end position="43"/>
    </location>
</feature>
<dbReference type="InterPro" id="IPR000990">
    <property type="entry name" value="Innexin"/>
</dbReference>
<comment type="caution">
    <text evidence="13">The sequence shown here is derived from an EMBL/GenBank/DDBJ whole genome shotgun (WGS) entry which is preliminary data.</text>
</comment>
<protein>
    <recommendedName>
        <fullName evidence="12">Innexin</fullName>
    </recommendedName>
</protein>
<keyword evidence="9 12" id="KW-0406">Ion transport</keyword>
<dbReference type="PRINTS" id="PR01262">
    <property type="entry name" value="INNEXIN"/>
</dbReference>
<keyword evidence="3 12" id="KW-0813">Transport</keyword>
<dbReference type="GO" id="GO:0034220">
    <property type="term" value="P:monoatomic ion transmembrane transport"/>
    <property type="evidence" value="ECO:0007669"/>
    <property type="project" value="UniProtKB-KW"/>
</dbReference>
<keyword evidence="4" id="KW-1003">Cell membrane</keyword>
<keyword evidence="10 12" id="KW-0472">Membrane</keyword>